<protein>
    <recommendedName>
        <fullName evidence="2">Fibrobacter succinogenes major paralogous domain-containing protein</fullName>
    </recommendedName>
</protein>
<evidence type="ECO:0000256" key="1">
    <source>
        <dbReference type="SAM" id="SignalP"/>
    </source>
</evidence>
<sequence>MHMKTARYLTLFILIIATQACRKPTPAVVTDIDGNTYPVIKIGNQYWMAQNLRVTRYRNGDSIPYITDTPAWSNTRTGARCNYNNDTSLLWHPTSTIAGNGSIIADSTPVKQFYGCLYNWYAISDPRQLAPTGWHIPTAAELGTLVKNLRGDTVAGAYLKATSWNTARLHMPTADGFNALPGGYRMGNDGSFHTLGSNGYWWHTHGSYELFAWSPRFYSTFADVKRDPQYYTYGLSVRCIKD</sequence>
<feature type="signal peptide" evidence="1">
    <location>
        <begin position="1"/>
        <end position="22"/>
    </location>
</feature>
<accession>A0A917IQ00</accession>
<name>A0A917IQ00_9BACT</name>
<gene>
    <name evidence="3" type="ORF">GCM10011379_09450</name>
</gene>
<reference evidence="3" key="1">
    <citation type="journal article" date="2014" name="Int. J. Syst. Evol. Microbiol.">
        <title>Complete genome sequence of Corynebacterium casei LMG S-19264T (=DSM 44701T), isolated from a smear-ripened cheese.</title>
        <authorList>
            <consortium name="US DOE Joint Genome Institute (JGI-PGF)"/>
            <person name="Walter F."/>
            <person name="Albersmeier A."/>
            <person name="Kalinowski J."/>
            <person name="Ruckert C."/>
        </authorList>
    </citation>
    <scope>NUCLEOTIDE SEQUENCE</scope>
    <source>
        <strain evidence="3">CGMCC 1.15290</strain>
    </source>
</reference>
<dbReference type="Proteomes" id="UP000627292">
    <property type="component" value="Unassembled WGS sequence"/>
</dbReference>
<dbReference type="NCBIfam" id="TIGR02145">
    <property type="entry name" value="Fib_succ_major"/>
    <property type="match status" value="1"/>
</dbReference>
<organism evidence="3 4">
    <name type="scientific">Filimonas zeae</name>
    <dbReference type="NCBI Taxonomy" id="1737353"/>
    <lineage>
        <taxon>Bacteria</taxon>
        <taxon>Pseudomonadati</taxon>
        <taxon>Bacteroidota</taxon>
        <taxon>Chitinophagia</taxon>
        <taxon>Chitinophagales</taxon>
        <taxon>Chitinophagaceae</taxon>
        <taxon>Filimonas</taxon>
    </lineage>
</organism>
<dbReference type="Pfam" id="PF09603">
    <property type="entry name" value="Fib_succ_major"/>
    <property type="match status" value="1"/>
</dbReference>
<comment type="caution">
    <text evidence="3">The sequence shown here is derived from an EMBL/GenBank/DDBJ whole genome shotgun (WGS) entry which is preliminary data.</text>
</comment>
<dbReference type="EMBL" id="BMIB01000001">
    <property type="protein sequence ID" value="GGH60979.1"/>
    <property type="molecule type" value="Genomic_DNA"/>
</dbReference>
<evidence type="ECO:0000313" key="3">
    <source>
        <dbReference type="EMBL" id="GGH60979.1"/>
    </source>
</evidence>
<evidence type="ECO:0000259" key="2">
    <source>
        <dbReference type="Pfam" id="PF09603"/>
    </source>
</evidence>
<proteinExistence type="predicted"/>
<evidence type="ECO:0000313" key="4">
    <source>
        <dbReference type="Proteomes" id="UP000627292"/>
    </source>
</evidence>
<keyword evidence="4" id="KW-1185">Reference proteome</keyword>
<reference evidence="3" key="2">
    <citation type="submission" date="2020-09" db="EMBL/GenBank/DDBJ databases">
        <authorList>
            <person name="Sun Q."/>
            <person name="Zhou Y."/>
        </authorList>
    </citation>
    <scope>NUCLEOTIDE SEQUENCE</scope>
    <source>
        <strain evidence="3">CGMCC 1.15290</strain>
    </source>
</reference>
<keyword evidence="1" id="KW-0732">Signal</keyword>
<dbReference type="PROSITE" id="PS51257">
    <property type="entry name" value="PROKAR_LIPOPROTEIN"/>
    <property type="match status" value="1"/>
</dbReference>
<dbReference type="AlphaFoldDB" id="A0A917IQ00"/>
<dbReference type="InterPro" id="IPR011871">
    <property type="entry name" value="Fib_succ_major"/>
</dbReference>
<feature type="chain" id="PRO_5037954338" description="Fibrobacter succinogenes major paralogous domain-containing protein" evidence="1">
    <location>
        <begin position="23"/>
        <end position="242"/>
    </location>
</feature>
<feature type="domain" description="Fibrobacter succinogenes major paralogous" evidence="2">
    <location>
        <begin position="40"/>
        <end position="241"/>
    </location>
</feature>